<name>A0ACB8RJ38_9AGAM</name>
<reference evidence="1" key="1">
    <citation type="submission" date="2021-02" db="EMBL/GenBank/DDBJ databases">
        <authorList>
            <consortium name="DOE Joint Genome Institute"/>
            <person name="Ahrendt S."/>
            <person name="Looney B.P."/>
            <person name="Miyauchi S."/>
            <person name="Morin E."/>
            <person name="Drula E."/>
            <person name="Courty P.E."/>
            <person name="Chicoki N."/>
            <person name="Fauchery L."/>
            <person name="Kohler A."/>
            <person name="Kuo A."/>
            <person name="Labutti K."/>
            <person name="Pangilinan J."/>
            <person name="Lipzen A."/>
            <person name="Riley R."/>
            <person name="Andreopoulos W."/>
            <person name="He G."/>
            <person name="Johnson J."/>
            <person name="Barry K.W."/>
            <person name="Grigoriev I.V."/>
            <person name="Nagy L."/>
            <person name="Hibbett D."/>
            <person name="Henrissat B."/>
            <person name="Matheny P.B."/>
            <person name="Labbe J."/>
            <person name="Martin F."/>
        </authorList>
    </citation>
    <scope>NUCLEOTIDE SEQUENCE</scope>
    <source>
        <strain evidence="1">FP105234-sp</strain>
    </source>
</reference>
<comment type="caution">
    <text evidence="1">The sequence shown here is derived from an EMBL/GenBank/DDBJ whole genome shotgun (WGS) entry which is preliminary data.</text>
</comment>
<dbReference type="EMBL" id="MU275989">
    <property type="protein sequence ID" value="KAI0044259.1"/>
    <property type="molecule type" value="Genomic_DNA"/>
</dbReference>
<protein>
    <submittedName>
        <fullName evidence="1">Uncharacterized protein</fullName>
    </submittedName>
</protein>
<gene>
    <name evidence="1" type="ORF">FA95DRAFT_293806</name>
</gene>
<organism evidence="1 2">
    <name type="scientific">Auriscalpium vulgare</name>
    <dbReference type="NCBI Taxonomy" id="40419"/>
    <lineage>
        <taxon>Eukaryota</taxon>
        <taxon>Fungi</taxon>
        <taxon>Dikarya</taxon>
        <taxon>Basidiomycota</taxon>
        <taxon>Agaricomycotina</taxon>
        <taxon>Agaricomycetes</taxon>
        <taxon>Russulales</taxon>
        <taxon>Auriscalpiaceae</taxon>
        <taxon>Auriscalpium</taxon>
    </lineage>
</organism>
<sequence>MQRGITGCGSGWVLMAIEQSHLGAVWSVPRAWWAPSELSKDHHKGAAIYCSCARDCRTRWSVIREAVPQEVHEADDVSEYVVMSVMRGRKLCGQGQTHGKESELLSRRPHARMKFALRHNTGEEKEEQLVSILGCQVGVQWRGYFLRMLVQPVLQLLVSFCGASPPVCRMLRQYPRVSLRCKTQGSSLTLSLARHRADFSPANDGYRSMEMCCQQEHHVGS</sequence>
<accession>A0ACB8RJ38</accession>
<dbReference type="Proteomes" id="UP000814033">
    <property type="component" value="Unassembled WGS sequence"/>
</dbReference>
<reference evidence="1" key="2">
    <citation type="journal article" date="2022" name="New Phytol.">
        <title>Evolutionary transition to the ectomycorrhizal habit in the genomes of a hyperdiverse lineage of mushroom-forming fungi.</title>
        <authorList>
            <person name="Looney B."/>
            <person name="Miyauchi S."/>
            <person name="Morin E."/>
            <person name="Drula E."/>
            <person name="Courty P.E."/>
            <person name="Kohler A."/>
            <person name="Kuo A."/>
            <person name="LaButti K."/>
            <person name="Pangilinan J."/>
            <person name="Lipzen A."/>
            <person name="Riley R."/>
            <person name="Andreopoulos W."/>
            <person name="He G."/>
            <person name="Johnson J."/>
            <person name="Nolan M."/>
            <person name="Tritt A."/>
            <person name="Barry K.W."/>
            <person name="Grigoriev I.V."/>
            <person name="Nagy L.G."/>
            <person name="Hibbett D."/>
            <person name="Henrissat B."/>
            <person name="Matheny P.B."/>
            <person name="Labbe J."/>
            <person name="Martin F.M."/>
        </authorList>
    </citation>
    <scope>NUCLEOTIDE SEQUENCE</scope>
    <source>
        <strain evidence="1">FP105234-sp</strain>
    </source>
</reference>
<evidence type="ECO:0000313" key="1">
    <source>
        <dbReference type="EMBL" id="KAI0044259.1"/>
    </source>
</evidence>
<evidence type="ECO:0000313" key="2">
    <source>
        <dbReference type="Proteomes" id="UP000814033"/>
    </source>
</evidence>
<keyword evidence="2" id="KW-1185">Reference proteome</keyword>
<proteinExistence type="predicted"/>